<evidence type="ECO:0000313" key="14">
    <source>
        <dbReference type="Proteomes" id="UP001178507"/>
    </source>
</evidence>
<evidence type="ECO:0000256" key="3">
    <source>
        <dbReference type="ARBA" id="ARBA00022692"/>
    </source>
</evidence>
<dbReference type="InterPro" id="IPR009091">
    <property type="entry name" value="RCC1/BLIP-II"/>
</dbReference>
<comment type="subcellular location">
    <subcellularLocation>
        <location evidence="1">Membrane</location>
        <topology evidence="1">Single-pass type I membrane protein</topology>
    </subcellularLocation>
</comment>
<evidence type="ECO:0000256" key="6">
    <source>
        <dbReference type="ARBA" id="ARBA00023136"/>
    </source>
</evidence>
<gene>
    <name evidence="13" type="ORF">EVOR1521_LOCUS24323</name>
</gene>
<dbReference type="Pfam" id="PF13540">
    <property type="entry name" value="RCC1_2"/>
    <property type="match status" value="3"/>
</dbReference>
<evidence type="ECO:0000256" key="9">
    <source>
        <dbReference type="ARBA" id="ARBA00023180"/>
    </source>
</evidence>
<keyword evidence="7" id="KW-1015">Disulfide bond</keyword>
<evidence type="ECO:0000256" key="11">
    <source>
        <dbReference type="ARBA" id="ARBA00048679"/>
    </source>
</evidence>
<keyword evidence="3" id="KW-0812">Transmembrane</keyword>
<dbReference type="Pfam" id="PF16403">
    <property type="entry name" value="Bact_surface_Ig-like"/>
    <property type="match status" value="1"/>
</dbReference>
<sequence length="1627" mass="172317">ALLRAAQAKGQASLEISCGDRCYSVTFRKGEAERVNLQTQVRRRMRDRAAKDVRCESIVNSLTSMGFSEEKVREVLEKSSDLSKALDELMLRWWGDCQQQEARDHGQVGFEVFPRGSWPGQMRQQGTCPAGEVLNVDPSAGCPADWQLDSGTSGAQVCVRSGFPGSSVQVDVVQALAQAGHVKGRRIYDSIAGTLQIYQKGSTDAFQQGTRDLSSVESSDYVDGMSVTIGAPRTHIFTLALGTSYDTALGTAGMCPCGVETQSVQCGGDPVPAFLSGEEHLCDSGTVGSASLAWGARLVSAGFGPTALGATTQTLEVRLMCDSVSSNEDVGVLQLSVSVNELEDTTPPVISLLGASPLKVEVDAIFQDPGASCVDDLDGPLTTNITVLGWVNTSELGTTELVYSCEDSRENAANVSRLVVVVDSGSPTVELLGEPRLCLVEGEAYMELGARCLDAADGAFMAEIRGLVDSNVLGDQYVSYVCVDSVGNNATTARRVTVVSGEAPGDLFLTSFGVEVRGALSFFAPQVPATDVDPKSEIVLTWSEPVTAGTEACRFISFFKEGELVAQHEALDLFANGALSAQQLVLGSQALEESTSYVVQVDEHLVLTAGLNGSQRQQLQIRTGDYQGPRLRSGPSGSAWPFGDLRLGFDEDVRLGSGSLLVWERVAGVEEEVPCNGSASERGARMEAAGSELSVQLGGLWSFCGDFRLSGDVGCALDAAENPSQNFSVAFLSSCVSTLSPEQGSRGVALDQPVTLTFPEPVALAPSNASVVLEIVGESVRRYGQEDWPRLYVLGRSLILDLACATKYCAIQAAYANLSFSPLGFCAELTPQQCKGKVHRVWLEGGLVLRNLTWPEAPEGLGVQDVPAQLVEEPYYFTLQVADYTAPRVLVMEVSASGVEVALKVRLDEAGVVYCAALGEADGECTQEVLLLQEYSNSTCNLTRSDCKDCEPPSYGCFTRSSMWADDGCSGRFLLEGVELDCQSWELDKTLHDAAFRSVLSLGHRHACAVRKDIQAAACWGKADYIDPVTFAAPAGSFGAVAAGYLHTCGLLETGEVQCWGTDLHGETSAPSGSYEHITSGFRFSCALRASDHSAVCWGLNDFGQASPPSAAFLTVSAGYKHACGIREDYLLACWGLDDLGQASPPAGEFLALSDRGQALAFGSLAAGWHHNCAVRRDQGISCWGDNSQGQCDVPVGEATYLQVAAGRVHSCGLFKVLPGQGPGVVKNGTLHCWGADDVGQSSPPQLPKVGGVAADDDYTCALAMDGTPYCWGKNDFGQASPSGSGYGLPDEFENVTCATDTTASSKRIKGAGLREASASARAAYDSARGHAEARLTLQGLAEGQSYGVYCTAEDEELPVPNVVSDSVVVALGRQVTMPDRTAPLVQVVSVDQGPAGSVALKVSLSEEGVAFCLAVVDGARAPSQAALRARGGRSEAGEVVLTGLALDVEYDGYCTARDLSGNWATQEAILQSKVDFHVARDLAPPKLLRTEPLGDGFCVCEADGVAPGCMTTLKLTFDEDIFRGSGNLTATCTNNPGICADVILPMHLESWYTGSSSILFNELTVHFSEPLTDASRFKVVIDPGALRDRSGNWVSLDETCASWVPLGAEDALPDICDGSFTFWTPS</sequence>
<dbReference type="EMBL" id="CAUJNA010003399">
    <property type="protein sequence ID" value="CAJ1401113.1"/>
    <property type="molecule type" value="Genomic_DNA"/>
</dbReference>
<evidence type="ECO:0000256" key="2">
    <source>
        <dbReference type="ARBA" id="ARBA00012513"/>
    </source>
</evidence>
<evidence type="ECO:0000259" key="12">
    <source>
        <dbReference type="Pfam" id="PF16403"/>
    </source>
</evidence>
<accession>A0AA36J9T3</accession>
<keyword evidence="6" id="KW-0472">Membrane</keyword>
<name>A0AA36J9T3_9DINO</name>
<evidence type="ECO:0000256" key="7">
    <source>
        <dbReference type="ARBA" id="ARBA00023157"/>
    </source>
</evidence>
<protein>
    <recommendedName>
        <fullName evidence="2">non-specific serine/threonine protein kinase</fullName>
        <ecNumber evidence="2">2.7.11.1</ecNumber>
    </recommendedName>
</protein>
<keyword evidence="14" id="KW-1185">Reference proteome</keyword>
<dbReference type="EC" id="2.7.11.1" evidence="2"/>
<reference evidence="13" key="1">
    <citation type="submission" date="2023-08" db="EMBL/GenBank/DDBJ databases">
        <authorList>
            <person name="Chen Y."/>
            <person name="Shah S."/>
            <person name="Dougan E. K."/>
            <person name="Thang M."/>
            <person name="Chan C."/>
        </authorList>
    </citation>
    <scope>NUCLEOTIDE SEQUENCE</scope>
</reference>
<dbReference type="GO" id="GO:0016020">
    <property type="term" value="C:membrane"/>
    <property type="evidence" value="ECO:0007669"/>
    <property type="project" value="UniProtKB-SubCell"/>
</dbReference>
<evidence type="ECO:0000256" key="4">
    <source>
        <dbReference type="ARBA" id="ARBA00022729"/>
    </source>
</evidence>
<feature type="non-terminal residue" evidence="13">
    <location>
        <position position="1627"/>
    </location>
</feature>
<dbReference type="SUPFAM" id="SSF50985">
    <property type="entry name" value="RCC1/BLIP-II"/>
    <property type="match status" value="1"/>
</dbReference>
<keyword evidence="8" id="KW-0675">Receptor</keyword>
<dbReference type="Gene3D" id="2.130.10.30">
    <property type="entry name" value="Regulator of chromosome condensation 1/beta-lactamase-inhibitor protein II"/>
    <property type="match status" value="2"/>
</dbReference>
<keyword evidence="9" id="KW-0325">Glycoprotein</keyword>
<dbReference type="GO" id="GO:0004674">
    <property type="term" value="F:protein serine/threonine kinase activity"/>
    <property type="evidence" value="ECO:0007669"/>
    <property type="project" value="UniProtKB-KW"/>
</dbReference>
<dbReference type="Proteomes" id="UP001178507">
    <property type="component" value="Unassembled WGS sequence"/>
</dbReference>
<dbReference type="InterPro" id="IPR013783">
    <property type="entry name" value="Ig-like_fold"/>
</dbReference>
<dbReference type="PANTHER" id="PTHR47460">
    <property type="entry name" value="SERINE/THREONINE-PROTEIN KINASE-LIKE PROTEIN ACR4"/>
    <property type="match status" value="1"/>
</dbReference>
<comment type="catalytic activity">
    <reaction evidence="10">
        <text>L-threonyl-[protein] + ATP = O-phospho-L-threonyl-[protein] + ADP + H(+)</text>
        <dbReference type="Rhea" id="RHEA:46608"/>
        <dbReference type="Rhea" id="RHEA-COMP:11060"/>
        <dbReference type="Rhea" id="RHEA-COMP:11605"/>
        <dbReference type="ChEBI" id="CHEBI:15378"/>
        <dbReference type="ChEBI" id="CHEBI:30013"/>
        <dbReference type="ChEBI" id="CHEBI:30616"/>
        <dbReference type="ChEBI" id="CHEBI:61977"/>
        <dbReference type="ChEBI" id="CHEBI:456216"/>
        <dbReference type="EC" id="2.7.11.1"/>
    </reaction>
</comment>
<proteinExistence type="predicted"/>
<dbReference type="PANTHER" id="PTHR47460:SF1">
    <property type="entry name" value="SERINE_THREONINE-PROTEIN KINASE-LIKE PROTEIN ACR4"/>
    <property type="match status" value="1"/>
</dbReference>
<evidence type="ECO:0000256" key="5">
    <source>
        <dbReference type="ARBA" id="ARBA00022989"/>
    </source>
</evidence>
<feature type="domain" description="Pesticidal crystal protein Cry22Aa Ig-like" evidence="12">
    <location>
        <begin position="350"/>
        <end position="421"/>
    </location>
</feature>
<evidence type="ECO:0000313" key="13">
    <source>
        <dbReference type="EMBL" id="CAJ1401113.1"/>
    </source>
</evidence>
<comment type="caution">
    <text evidence="13">The sequence shown here is derived from an EMBL/GenBank/DDBJ whole genome shotgun (WGS) entry which is preliminary data.</text>
</comment>
<dbReference type="InterPro" id="IPR032179">
    <property type="entry name" value="Cry22Aa_Ig-like"/>
</dbReference>
<comment type="catalytic activity">
    <reaction evidence="11">
        <text>L-seryl-[protein] + ATP = O-phospho-L-seryl-[protein] + ADP + H(+)</text>
        <dbReference type="Rhea" id="RHEA:17989"/>
        <dbReference type="Rhea" id="RHEA-COMP:9863"/>
        <dbReference type="Rhea" id="RHEA-COMP:11604"/>
        <dbReference type="ChEBI" id="CHEBI:15378"/>
        <dbReference type="ChEBI" id="CHEBI:29999"/>
        <dbReference type="ChEBI" id="CHEBI:30616"/>
        <dbReference type="ChEBI" id="CHEBI:83421"/>
        <dbReference type="ChEBI" id="CHEBI:456216"/>
        <dbReference type="EC" id="2.7.11.1"/>
    </reaction>
</comment>
<keyword evidence="5" id="KW-1133">Transmembrane helix</keyword>
<dbReference type="Gene3D" id="2.60.40.10">
    <property type="entry name" value="Immunoglobulins"/>
    <property type="match status" value="1"/>
</dbReference>
<keyword evidence="4" id="KW-0732">Signal</keyword>
<organism evidence="13 14">
    <name type="scientific">Effrenium voratum</name>
    <dbReference type="NCBI Taxonomy" id="2562239"/>
    <lineage>
        <taxon>Eukaryota</taxon>
        <taxon>Sar</taxon>
        <taxon>Alveolata</taxon>
        <taxon>Dinophyceae</taxon>
        <taxon>Suessiales</taxon>
        <taxon>Symbiodiniaceae</taxon>
        <taxon>Effrenium</taxon>
    </lineage>
</organism>
<evidence type="ECO:0000256" key="1">
    <source>
        <dbReference type="ARBA" id="ARBA00004479"/>
    </source>
</evidence>
<evidence type="ECO:0000256" key="10">
    <source>
        <dbReference type="ARBA" id="ARBA00047899"/>
    </source>
</evidence>
<evidence type="ECO:0000256" key="8">
    <source>
        <dbReference type="ARBA" id="ARBA00023170"/>
    </source>
</evidence>